<gene>
    <name evidence="1" type="ORF">AXG93_1513s1280</name>
</gene>
<proteinExistence type="predicted"/>
<organism evidence="1 2">
    <name type="scientific">Marchantia polymorpha subsp. ruderalis</name>
    <dbReference type="NCBI Taxonomy" id="1480154"/>
    <lineage>
        <taxon>Eukaryota</taxon>
        <taxon>Viridiplantae</taxon>
        <taxon>Streptophyta</taxon>
        <taxon>Embryophyta</taxon>
        <taxon>Marchantiophyta</taxon>
        <taxon>Marchantiopsida</taxon>
        <taxon>Marchantiidae</taxon>
        <taxon>Marchantiales</taxon>
        <taxon>Marchantiaceae</taxon>
        <taxon>Marchantia</taxon>
    </lineage>
</organism>
<keyword evidence="2" id="KW-1185">Reference proteome</keyword>
<dbReference type="AlphaFoldDB" id="A0A176WAZ7"/>
<protein>
    <submittedName>
        <fullName evidence="1">Uncharacterized protein</fullName>
    </submittedName>
</protein>
<dbReference type="EMBL" id="LVLJ01001412">
    <property type="protein sequence ID" value="OAE29801.1"/>
    <property type="molecule type" value="Genomic_DNA"/>
</dbReference>
<evidence type="ECO:0000313" key="1">
    <source>
        <dbReference type="EMBL" id="OAE29801.1"/>
    </source>
</evidence>
<dbReference type="Proteomes" id="UP000077202">
    <property type="component" value="Unassembled WGS sequence"/>
</dbReference>
<accession>A0A176WAZ7</accession>
<sequence>MSYGIAVSREAGRALVGACIALPAAALAVRFLTANPAKPYEENPNQAEILEPPHVPPPIPAHLLAVVLEDGKSFLVQQEGGGSGKDLSGCLTTAIV</sequence>
<comment type="caution">
    <text evidence="1">The sequence shown here is derived from an EMBL/GenBank/DDBJ whole genome shotgun (WGS) entry which is preliminary data.</text>
</comment>
<reference evidence="1" key="1">
    <citation type="submission" date="2016-03" db="EMBL/GenBank/DDBJ databases">
        <title>Mechanisms controlling the formation of the plant cell surface in tip-growing cells are functionally conserved among land plants.</title>
        <authorList>
            <person name="Honkanen S."/>
            <person name="Jones V.A."/>
            <person name="Morieri G."/>
            <person name="Champion C."/>
            <person name="Hetherington A.J."/>
            <person name="Kelly S."/>
            <person name="Saint-Marcoux D."/>
            <person name="Proust H."/>
            <person name="Prescott H."/>
            <person name="Dolan L."/>
        </authorList>
    </citation>
    <scope>NUCLEOTIDE SEQUENCE [LARGE SCALE GENOMIC DNA]</scope>
    <source>
        <tissue evidence="1">Whole gametophyte</tissue>
    </source>
</reference>
<evidence type="ECO:0000313" key="2">
    <source>
        <dbReference type="Proteomes" id="UP000077202"/>
    </source>
</evidence>
<name>A0A176WAZ7_MARPO</name>